<dbReference type="PROSITE" id="PS00217">
    <property type="entry name" value="SUGAR_TRANSPORT_2"/>
    <property type="match status" value="1"/>
</dbReference>
<accession>A0A9W8UW78</accession>
<evidence type="ECO:0000256" key="1">
    <source>
        <dbReference type="ARBA" id="ARBA00004141"/>
    </source>
</evidence>
<evidence type="ECO:0000256" key="3">
    <source>
        <dbReference type="ARBA" id="ARBA00022448"/>
    </source>
</evidence>
<protein>
    <recommendedName>
        <fullName evidence="8">Major facilitator superfamily (MFS) profile domain-containing protein</fullName>
    </recommendedName>
</protein>
<comment type="subcellular location">
    <subcellularLocation>
        <location evidence="1">Membrane</location>
        <topology evidence="1">Multi-pass membrane protein</topology>
    </subcellularLocation>
</comment>
<keyword evidence="5 7" id="KW-1133">Transmembrane helix</keyword>
<dbReference type="PRINTS" id="PR00171">
    <property type="entry name" value="SUGRTRNSPORT"/>
</dbReference>
<dbReference type="InterPro" id="IPR005828">
    <property type="entry name" value="MFS_sugar_transport-like"/>
</dbReference>
<dbReference type="InterPro" id="IPR020846">
    <property type="entry name" value="MFS_dom"/>
</dbReference>
<evidence type="ECO:0000256" key="4">
    <source>
        <dbReference type="ARBA" id="ARBA00022692"/>
    </source>
</evidence>
<dbReference type="InterPro" id="IPR036259">
    <property type="entry name" value="MFS_trans_sf"/>
</dbReference>
<gene>
    <name evidence="9" type="ORF">NW755_010117</name>
</gene>
<reference evidence="9" key="1">
    <citation type="submission" date="2022-09" db="EMBL/GenBank/DDBJ databases">
        <title>Fusarium specimens isolated from Avocado Roots.</title>
        <authorList>
            <person name="Stajich J."/>
            <person name="Roper C."/>
            <person name="Heimlech-Rivalta G."/>
        </authorList>
    </citation>
    <scope>NUCLEOTIDE SEQUENCE</scope>
    <source>
        <strain evidence="9">A02</strain>
    </source>
</reference>
<dbReference type="AlphaFoldDB" id="A0A9W8UW78"/>
<dbReference type="Gene3D" id="1.20.1250.20">
    <property type="entry name" value="MFS general substrate transporter like domains"/>
    <property type="match status" value="1"/>
</dbReference>
<sequence>MIQRFYIAIGSVAHCKSPPQPIPRHNPSRHAYAMGIGATILRAVVRNDAMRTDPPEIYGWRVFALVFSACFGGMLFGWETGAIGGVLAMTPTQQIFGYADVSLSSKAVLDQNIVSTLQGGAFVACFCTGWLTERFGRKWCLASAGAVTVIGVVFQACSTINGTLAVMYVGRFVAGLGVGAASSLVPLYVSECAPRAIRGGLIACYQLFLVTGIMLAFWVNYGSVLHFSPPAVYIVPLSLQGLPAM</sequence>
<comment type="caution">
    <text evidence="9">The sequence shown here is derived from an EMBL/GenBank/DDBJ whole genome shotgun (WGS) entry which is preliminary data.</text>
</comment>
<keyword evidence="10" id="KW-1185">Reference proteome</keyword>
<evidence type="ECO:0000259" key="8">
    <source>
        <dbReference type="PROSITE" id="PS50850"/>
    </source>
</evidence>
<evidence type="ECO:0000256" key="2">
    <source>
        <dbReference type="ARBA" id="ARBA00010992"/>
    </source>
</evidence>
<evidence type="ECO:0000256" key="7">
    <source>
        <dbReference type="SAM" id="Phobius"/>
    </source>
</evidence>
<evidence type="ECO:0000256" key="5">
    <source>
        <dbReference type="ARBA" id="ARBA00022989"/>
    </source>
</evidence>
<evidence type="ECO:0000256" key="6">
    <source>
        <dbReference type="ARBA" id="ARBA00023136"/>
    </source>
</evidence>
<dbReference type="InterPro" id="IPR050360">
    <property type="entry name" value="MFS_Sugar_Transporters"/>
</dbReference>
<feature type="transmembrane region" description="Helical" evidence="7">
    <location>
        <begin position="57"/>
        <end position="78"/>
    </location>
</feature>
<dbReference type="InterPro" id="IPR005829">
    <property type="entry name" value="Sugar_transporter_CS"/>
</dbReference>
<dbReference type="GO" id="GO:0005351">
    <property type="term" value="F:carbohydrate:proton symporter activity"/>
    <property type="evidence" value="ECO:0007669"/>
    <property type="project" value="TreeGrafter"/>
</dbReference>
<keyword evidence="6 7" id="KW-0472">Membrane</keyword>
<dbReference type="Proteomes" id="UP001152087">
    <property type="component" value="Unassembled WGS sequence"/>
</dbReference>
<comment type="similarity">
    <text evidence="2">Belongs to the major facilitator superfamily. Sugar transporter (TC 2.A.1.1) family.</text>
</comment>
<dbReference type="PANTHER" id="PTHR48022">
    <property type="entry name" value="PLASTIDIC GLUCOSE TRANSPORTER 4"/>
    <property type="match status" value="1"/>
</dbReference>
<feature type="domain" description="Major facilitator superfamily (MFS) profile" evidence="8">
    <location>
        <begin position="65"/>
        <end position="245"/>
    </location>
</feature>
<feature type="transmembrane region" description="Helical" evidence="7">
    <location>
        <begin position="139"/>
        <end position="156"/>
    </location>
</feature>
<keyword evidence="4 7" id="KW-0812">Transmembrane</keyword>
<organism evidence="9 10">
    <name type="scientific">Fusarium falciforme</name>
    <dbReference type="NCBI Taxonomy" id="195108"/>
    <lineage>
        <taxon>Eukaryota</taxon>
        <taxon>Fungi</taxon>
        <taxon>Dikarya</taxon>
        <taxon>Ascomycota</taxon>
        <taxon>Pezizomycotina</taxon>
        <taxon>Sordariomycetes</taxon>
        <taxon>Hypocreomycetidae</taxon>
        <taxon>Hypocreales</taxon>
        <taxon>Nectriaceae</taxon>
        <taxon>Fusarium</taxon>
        <taxon>Fusarium solani species complex</taxon>
    </lineage>
</organism>
<dbReference type="PANTHER" id="PTHR48022:SF21">
    <property type="entry name" value="QUINATE TRANSPORTER, PUTATIVE (AFU_ORTHOLOGUE AFUA_6G06960)-RELATED"/>
    <property type="match status" value="1"/>
</dbReference>
<keyword evidence="3" id="KW-0813">Transport</keyword>
<dbReference type="PROSITE" id="PS50850">
    <property type="entry name" value="MFS"/>
    <property type="match status" value="1"/>
</dbReference>
<evidence type="ECO:0000313" key="9">
    <source>
        <dbReference type="EMBL" id="KAJ4182917.1"/>
    </source>
</evidence>
<evidence type="ECO:0000313" key="10">
    <source>
        <dbReference type="Proteomes" id="UP001152087"/>
    </source>
</evidence>
<proteinExistence type="inferred from homology"/>
<name>A0A9W8UW78_9HYPO</name>
<feature type="transmembrane region" description="Helical" evidence="7">
    <location>
        <begin position="168"/>
        <end position="189"/>
    </location>
</feature>
<dbReference type="InterPro" id="IPR003663">
    <property type="entry name" value="Sugar/inositol_transpt"/>
</dbReference>
<dbReference type="Pfam" id="PF00083">
    <property type="entry name" value="Sugar_tr"/>
    <property type="match status" value="1"/>
</dbReference>
<feature type="transmembrane region" description="Helical" evidence="7">
    <location>
        <begin position="201"/>
        <end position="221"/>
    </location>
</feature>
<dbReference type="GO" id="GO:0016020">
    <property type="term" value="C:membrane"/>
    <property type="evidence" value="ECO:0007669"/>
    <property type="project" value="UniProtKB-SubCell"/>
</dbReference>
<dbReference type="EMBL" id="JAOQAV010000032">
    <property type="protein sequence ID" value="KAJ4182917.1"/>
    <property type="molecule type" value="Genomic_DNA"/>
</dbReference>
<dbReference type="SUPFAM" id="SSF103473">
    <property type="entry name" value="MFS general substrate transporter"/>
    <property type="match status" value="1"/>
</dbReference>
<feature type="transmembrane region" description="Helical" evidence="7">
    <location>
        <begin position="113"/>
        <end position="132"/>
    </location>
</feature>